<dbReference type="EMBL" id="CM002236">
    <property type="protein sequence ID" value="ESA44182.1"/>
    <property type="molecule type" value="Genomic_DNA"/>
</dbReference>
<keyword evidence="3" id="KW-1185">Reference proteome</keyword>
<sequence>MPAGTTGRQNGLFDVGGVVVIQTEESAYTHDERGETHTRQSQIRQTRQTACRTLLDPTLILIVYFLVGLNCSFLVFSLFGHHLLVVKSHKNINDRTMRQDTNTTTTLMVCVRVWNRHANPKTSICV</sequence>
<feature type="transmembrane region" description="Helical" evidence="1">
    <location>
        <begin position="62"/>
        <end position="85"/>
    </location>
</feature>
<dbReference type="KEGG" id="ncr:NCU16408"/>
<dbReference type="AlphaFoldDB" id="V5IQ96"/>
<dbReference type="GeneID" id="23569454"/>
<keyword evidence="1" id="KW-0472">Membrane</keyword>
<accession>V5IQ96</accession>
<dbReference type="RefSeq" id="XP_011393395.1">
    <property type="nucleotide sequence ID" value="XM_011395093.1"/>
</dbReference>
<evidence type="ECO:0000313" key="3">
    <source>
        <dbReference type="Proteomes" id="UP000001805"/>
    </source>
</evidence>
<name>V5IQ96_NEUCR</name>
<gene>
    <name evidence="2" type="ORF">NCU16408</name>
</gene>
<evidence type="ECO:0000313" key="2">
    <source>
        <dbReference type="EMBL" id="ESA44182.1"/>
    </source>
</evidence>
<protein>
    <recommendedName>
        <fullName evidence="4">Transmembrane protein</fullName>
    </recommendedName>
</protein>
<keyword evidence="1" id="KW-1133">Transmembrane helix</keyword>
<keyword evidence="1" id="KW-0812">Transmembrane</keyword>
<proteinExistence type="predicted"/>
<reference evidence="2 3" key="1">
    <citation type="journal article" date="2003" name="Nature">
        <title>The genome sequence of the filamentous fungus Neurospora crassa.</title>
        <authorList>
            <person name="Galagan J.E."/>
            <person name="Calvo S.E."/>
            <person name="Borkovich K.A."/>
            <person name="Selker E.U."/>
            <person name="Read N.D."/>
            <person name="Jaffe D."/>
            <person name="FitzHugh W."/>
            <person name="Ma L.J."/>
            <person name="Smirnov S."/>
            <person name="Purcell S."/>
            <person name="Rehman B."/>
            <person name="Elkins T."/>
            <person name="Engels R."/>
            <person name="Wang S."/>
            <person name="Nielsen C.B."/>
            <person name="Butler J."/>
            <person name="Endrizzi M."/>
            <person name="Qui D."/>
            <person name="Ianakiev P."/>
            <person name="Bell-Pedersen D."/>
            <person name="Nelson M.A."/>
            <person name="Werner-Washburne M."/>
            <person name="Selitrennikoff C.P."/>
            <person name="Kinsey J.A."/>
            <person name="Braun E.L."/>
            <person name="Zelter A."/>
            <person name="Schulte U."/>
            <person name="Kothe G.O."/>
            <person name="Jedd G."/>
            <person name="Mewes W."/>
            <person name="Staben C."/>
            <person name="Marcotte E."/>
            <person name="Greenberg D."/>
            <person name="Roy A."/>
            <person name="Foley K."/>
            <person name="Naylor J."/>
            <person name="Stange-Thomann N."/>
            <person name="Barrett R."/>
            <person name="Gnerre S."/>
            <person name="Kamal M."/>
            <person name="Kamvysselis M."/>
            <person name="Mauceli E."/>
            <person name="Bielke C."/>
            <person name="Rudd S."/>
            <person name="Frishman D."/>
            <person name="Krystofova S."/>
            <person name="Rasmussen C."/>
            <person name="Metzenberg R.L."/>
            <person name="Perkins D.D."/>
            <person name="Kroken S."/>
            <person name="Cogoni C."/>
            <person name="Macino G."/>
            <person name="Catcheside D."/>
            <person name="Li W."/>
            <person name="Pratt R.J."/>
            <person name="Osmani S.A."/>
            <person name="DeSouza C.P."/>
            <person name="Glass L."/>
            <person name="Orbach M.J."/>
            <person name="Berglund J.A."/>
            <person name="Voelker R."/>
            <person name="Yarden O."/>
            <person name="Plamann M."/>
            <person name="Seiler S."/>
            <person name="Dunlap J."/>
            <person name="Radford A."/>
            <person name="Aramayo R."/>
            <person name="Natvig D.O."/>
            <person name="Alex L.A."/>
            <person name="Mannhaupt G."/>
            <person name="Ebbole D.J."/>
            <person name="Freitag M."/>
            <person name="Paulsen I."/>
            <person name="Sachs M.S."/>
            <person name="Lander E.S."/>
            <person name="Nusbaum C."/>
            <person name="Birren B."/>
        </authorList>
    </citation>
    <scope>NUCLEOTIDE SEQUENCE [LARGE SCALE GENOMIC DNA]</scope>
    <source>
        <strain evidence="3">ATCC 24698 / 74-OR23-1A / CBS 708.71 / DSM 1257 / FGSC 987</strain>
    </source>
</reference>
<dbReference type="VEuPathDB" id="FungiDB:NCU16408"/>
<evidence type="ECO:0008006" key="4">
    <source>
        <dbReference type="Google" id="ProtNLM"/>
    </source>
</evidence>
<evidence type="ECO:0000256" key="1">
    <source>
        <dbReference type="SAM" id="Phobius"/>
    </source>
</evidence>
<dbReference type="InParanoid" id="V5IQ96"/>
<dbReference type="Proteomes" id="UP000001805">
    <property type="component" value="Chromosome 1, Linkage Group I"/>
</dbReference>
<organism evidence="2 3">
    <name type="scientific">Neurospora crassa (strain ATCC 24698 / 74-OR23-1A / CBS 708.71 / DSM 1257 / FGSC 987)</name>
    <dbReference type="NCBI Taxonomy" id="367110"/>
    <lineage>
        <taxon>Eukaryota</taxon>
        <taxon>Fungi</taxon>
        <taxon>Dikarya</taxon>
        <taxon>Ascomycota</taxon>
        <taxon>Pezizomycotina</taxon>
        <taxon>Sordariomycetes</taxon>
        <taxon>Sordariomycetidae</taxon>
        <taxon>Sordariales</taxon>
        <taxon>Sordariaceae</taxon>
        <taxon>Neurospora</taxon>
    </lineage>
</organism>